<dbReference type="EMBL" id="CP029077">
    <property type="protein sequence ID" value="QED23886.1"/>
    <property type="molecule type" value="Genomic_DNA"/>
</dbReference>
<accession>A0A5B8XG72</accession>
<dbReference type="RefSeq" id="WP_146821352.1">
    <property type="nucleotide sequence ID" value="NZ_CP029077.1"/>
</dbReference>
<dbReference type="Proteomes" id="UP000321934">
    <property type="component" value="Chromosome"/>
</dbReference>
<gene>
    <name evidence="1" type="ORF">Deia_01105</name>
</gene>
<evidence type="ECO:0000313" key="2">
    <source>
        <dbReference type="Proteomes" id="UP000321934"/>
    </source>
</evidence>
<sequence length="116" mass="13463">MIEQAKNTGIIKINSQNKTYRNYINVPDLLEISNCFLKDDTSEKSYTFDTFGQTLEMQDLANLIFEILNIKSNIDRTFNANLPSDNYFGNPEEQNILLERYNLRLNSVKTCLETIV</sequence>
<name>A0A5B8XG72_9RICK</name>
<evidence type="ECO:0000313" key="1">
    <source>
        <dbReference type="EMBL" id="QED23886.1"/>
    </source>
</evidence>
<protein>
    <submittedName>
        <fullName evidence="1">Uncharacterized protein</fullName>
    </submittedName>
</protein>
<organism evidence="1 2">
    <name type="scientific">Candidatus Deianiraea vastatrix</name>
    <dbReference type="NCBI Taxonomy" id="2163644"/>
    <lineage>
        <taxon>Bacteria</taxon>
        <taxon>Pseudomonadati</taxon>
        <taxon>Pseudomonadota</taxon>
        <taxon>Alphaproteobacteria</taxon>
        <taxon>Rickettsiales</taxon>
        <taxon>Candidatus Deianiraeaceae</taxon>
        <taxon>Candidatus Deianiraea</taxon>
    </lineage>
</organism>
<dbReference type="AlphaFoldDB" id="A0A5B8XG72"/>
<proteinExistence type="predicted"/>
<keyword evidence="2" id="KW-1185">Reference proteome</keyword>
<reference evidence="1 2" key="1">
    <citation type="journal article" date="2019" name="ISME J.">
        <title>Deianiraea, an extracellular bacterium associated with the ciliate Paramecium, suggests an alternative scenario for the evolution of Rickettsiales.</title>
        <authorList>
            <person name="Castelli M."/>
            <person name="Sabaneyeva E."/>
            <person name="Lanzoni O."/>
            <person name="Lebedeva N."/>
            <person name="Floriano A.M."/>
            <person name="Gaiarsa S."/>
            <person name="Benken K."/>
            <person name="Modeo L."/>
            <person name="Bandi C."/>
            <person name="Potekhin A."/>
            <person name="Sassera D."/>
            <person name="Petroni G."/>
        </authorList>
    </citation>
    <scope>NUCLEOTIDE SEQUENCE [LARGE SCALE GENOMIC DNA]</scope>
    <source>
        <strain evidence="1">CyL4-1</strain>
    </source>
</reference>